<keyword evidence="3" id="KW-1185">Reference proteome</keyword>
<name>G7YTV1_CLOSI</name>
<feature type="region of interest" description="Disordered" evidence="1">
    <location>
        <begin position="53"/>
        <end position="114"/>
    </location>
</feature>
<feature type="compositionally biased region" description="Basic and acidic residues" evidence="1">
    <location>
        <begin position="92"/>
        <end position="106"/>
    </location>
</feature>
<dbReference type="Proteomes" id="UP000008909">
    <property type="component" value="Unassembled WGS sequence"/>
</dbReference>
<evidence type="ECO:0000313" key="2">
    <source>
        <dbReference type="EMBL" id="GAA56381.1"/>
    </source>
</evidence>
<evidence type="ECO:0000256" key="1">
    <source>
        <dbReference type="SAM" id="MobiDB-lite"/>
    </source>
</evidence>
<accession>G7YTV1</accession>
<organism evidence="2 3">
    <name type="scientific">Clonorchis sinensis</name>
    <name type="common">Chinese liver fluke</name>
    <dbReference type="NCBI Taxonomy" id="79923"/>
    <lineage>
        <taxon>Eukaryota</taxon>
        <taxon>Metazoa</taxon>
        <taxon>Spiralia</taxon>
        <taxon>Lophotrochozoa</taxon>
        <taxon>Platyhelminthes</taxon>
        <taxon>Trematoda</taxon>
        <taxon>Digenea</taxon>
        <taxon>Opisthorchiida</taxon>
        <taxon>Opisthorchiata</taxon>
        <taxon>Opisthorchiidae</taxon>
        <taxon>Clonorchis</taxon>
    </lineage>
</organism>
<feature type="compositionally biased region" description="Basic and acidic residues" evidence="1">
    <location>
        <begin position="57"/>
        <end position="70"/>
    </location>
</feature>
<proteinExistence type="predicted"/>
<dbReference type="AlphaFoldDB" id="G7YTV1"/>
<evidence type="ECO:0000313" key="3">
    <source>
        <dbReference type="Proteomes" id="UP000008909"/>
    </source>
</evidence>
<reference evidence="2" key="1">
    <citation type="journal article" date="2011" name="Genome Biol.">
        <title>The draft genome of the carcinogenic human liver fluke Clonorchis sinensis.</title>
        <authorList>
            <person name="Wang X."/>
            <person name="Chen W."/>
            <person name="Huang Y."/>
            <person name="Sun J."/>
            <person name="Men J."/>
            <person name="Liu H."/>
            <person name="Luo F."/>
            <person name="Guo L."/>
            <person name="Lv X."/>
            <person name="Deng C."/>
            <person name="Zhou C."/>
            <person name="Fan Y."/>
            <person name="Li X."/>
            <person name="Huang L."/>
            <person name="Hu Y."/>
            <person name="Liang C."/>
            <person name="Hu X."/>
            <person name="Xu J."/>
            <person name="Yu X."/>
        </authorList>
    </citation>
    <scope>NUCLEOTIDE SEQUENCE [LARGE SCALE GENOMIC DNA]</scope>
    <source>
        <strain evidence="2">Henan</strain>
    </source>
</reference>
<reference key="2">
    <citation type="submission" date="2011-10" db="EMBL/GenBank/DDBJ databases">
        <title>The genome and transcriptome sequence of Clonorchis sinensis provide insights into the carcinogenic liver fluke.</title>
        <authorList>
            <person name="Wang X."/>
            <person name="Huang Y."/>
            <person name="Chen W."/>
            <person name="Liu H."/>
            <person name="Guo L."/>
            <person name="Chen Y."/>
            <person name="Luo F."/>
            <person name="Zhou W."/>
            <person name="Sun J."/>
            <person name="Mao Q."/>
            <person name="Liang P."/>
            <person name="Zhou C."/>
            <person name="Tian Y."/>
            <person name="Men J."/>
            <person name="Lv X."/>
            <person name="Huang L."/>
            <person name="Zhou J."/>
            <person name="Hu Y."/>
            <person name="Li R."/>
            <person name="Zhang F."/>
            <person name="Lei H."/>
            <person name="Li X."/>
            <person name="Hu X."/>
            <person name="Liang C."/>
            <person name="Xu J."/>
            <person name="Wu Z."/>
            <person name="Yu X."/>
        </authorList>
    </citation>
    <scope>NUCLEOTIDE SEQUENCE</scope>
    <source>
        <strain>Henan</strain>
    </source>
</reference>
<dbReference type="EMBL" id="DF144237">
    <property type="protein sequence ID" value="GAA56381.1"/>
    <property type="molecule type" value="Genomic_DNA"/>
</dbReference>
<sequence>MVAGLTSMDCETRLALLDLFPLEYRRLRGDLILTYALFEQGLANRFFTVDPANTRRGHGERQLLNDKNKTDPGNLGKSLAPVYQSVNPCSQESRKPRTDTELHDLPTSHNNWRKPEPTIPISAEQPQVILQQQQKQSEEVQMLLVESLMRNMSVNATKTAWSPSSSRDAAARPITEFNLDAEPGRTSEIWFKKYDDMFQRASNNDSDGAVLAARRICRCASSEGTLL</sequence>
<protein>
    <submittedName>
        <fullName evidence="2">Uncharacterized protein</fullName>
    </submittedName>
</protein>
<gene>
    <name evidence="2" type="ORF">CLF_110758</name>
</gene>